<gene>
    <name evidence="1" type="ORF">LPPLD21_02421</name>
</gene>
<dbReference type="EMBL" id="BDOR01000016">
    <property type="protein sequence ID" value="GBF02869.1"/>
    <property type="molecule type" value="Genomic_DNA"/>
</dbReference>
<keyword evidence="2" id="KW-1185">Reference proteome</keyword>
<dbReference type="Proteomes" id="UP000236162">
    <property type="component" value="Unassembled WGS sequence"/>
</dbReference>
<protein>
    <submittedName>
        <fullName evidence="1">Uncharacterized protein</fullName>
    </submittedName>
</protein>
<comment type="caution">
    <text evidence="1">The sequence shown here is derived from an EMBL/GenBank/DDBJ whole genome shotgun (WGS) entry which is preliminary data.</text>
</comment>
<reference evidence="1 2" key="1">
    <citation type="submission" date="2017-04" db="EMBL/GenBank/DDBJ databases">
        <title>In vitro and in silico characterization of Lactobacillus paraplantarum D2-1, a starter culture for soymilk fermentation.</title>
        <authorList>
            <person name="Endo A."/>
            <person name="Sasaki F."/>
            <person name="Maeno S."/>
            <person name="Kanesaki Y."/>
            <person name="Kubota E."/>
            <person name="Torres G.A."/>
            <person name="Tomita S."/>
            <person name="Nakagawa J."/>
        </authorList>
    </citation>
    <scope>NUCLEOTIDE SEQUENCE [LARGE SCALE GENOMIC DNA]</scope>
    <source>
        <strain evidence="1 2">D2-1</strain>
    </source>
</reference>
<proteinExistence type="predicted"/>
<evidence type="ECO:0000313" key="1">
    <source>
        <dbReference type="EMBL" id="GBF02869.1"/>
    </source>
</evidence>
<name>A0ABQ0NCV4_9LACO</name>
<sequence length="136" mass="15557">MINCNGWLGVYRLSVPRNTIGVISVDMTKLYYRQVYSAYCFLADLPEATPTFIAGRKTLWQLNARPSAKSAKMITLNLYEQVNAFEMQPDCHDQAEIATINLQRDNAMNGLQLLVRLFGSYPATTTIETLDNWDWR</sequence>
<evidence type="ECO:0000313" key="2">
    <source>
        <dbReference type="Proteomes" id="UP000236162"/>
    </source>
</evidence>
<accession>A0ABQ0NCV4</accession>
<organism evidence="1 2">
    <name type="scientific">Lactiplantibacillus paraplantarum</name>
    <dbReference type="NCBI Taxonomy" id="60520"/>
    <lineage>
        <taxon>Bacteria</taxon>
        <taxon>Bacillati</taxon>
        <taxon>Bacillota</taxon>
        <taxon>Bacilli</taxon>
        <taxon>Lactobacillales</taxon>
        <taxon>Lactobacillaceae</taxon>
        <taxon>Lactiplantibacillus</taxon>
    </lineage>
</organism>